<dbReference type="EMBL" id="KN433044">
    <property type="protein sequence ID" value="KHG25603.1"/>
    <property type="molecule type" value="Genomic_DNA"/>
</dbReference>
<dbReference type="AlphaFoldDB" id="A0A0B0PGM8"/>
<evidence type="ECO:0000313" key="2">
    <source>
        <dbReference type="Proteomes" id="UP000032142"/>
    </source>
</evidence>
<sequence length="35" mass="4182">MLLIFNPMAEYSKEKPWIGFFKLPSSIVSPFYPRF</sequence>
<organism evidence="1 2">
    <name type="scientific">Gossypium arboreum</name>
    <name type="common">Tree cotton</name>
    <name type="synonym">Gossypium nanking</name>
    <dbReference type="NCBI Taxonomy" id="29729"/>
    <lineage>
        <taxon>Eukaryota</taxon>
        <taxon>Viridiplantae</taxon>
        <taxon>Streptophyta</taxon>
        <taxon>Embryophyta</taxon>
        <taxon>Tracheophyta</taxon>
        <taxon>Spermatophyta</taxon>
        <taxon>Magnoliopsida</taxon>
        <taxon>eudicotyledons</taxon>
        <taxon>Gunneridae</taxon>
        <taxon>Pentapetalae</taxon>
        <taxon>rosids</taxon>
        <taxon>malvids</taxon>
        <taxon>Malvales</taxon>
        <taxon>Malvaceae</taxon>
        <taxon>Malvoideae</taxon>
        <taxon>Gossypium</taxon>
    </lineage>
</organism>
<accession>A0A0B0PGM8</accession>
<protein>
    <submittedName>
        <fullName evidence="1">Uncharacterized protein</fullName>
    </submittedName>
</protein>
<reference evidence="2" key="1">
    <citation type="submission" date="2014-09" db="EMBL/GenBank/DDBJ databases">
        <authorList>
            <person name="Mudge J."/>
            <person name="Ramaraj T."/>
            <person name="Lindquist I.E."/>
            <person name="Bharti A.K."/>
            <person name="Sundararajan A."/>
            <person name="Cameron C.T."/>
            <person name="Woodward J.E."/>
            <person name="May G.D."/>
            <person name="Brubaker C."/>
            <person name="Broadhvest J."/>
            <person name="Wilkins T.A."/>
        </authorList>
    </citation>
    <scope>NUCLEOTIDE SEQUENCE</scope>
    <source>
        <strain evidence="2">cv. AKA8401</strain>
    </source>
</reference>
<keyword evidence="2" id="KW-1185">Reference proteome</keyword>
<name>A0A0B0PGM8_GOSAR</name>
<dbReference type="Proteomes" id="UP000032142">
    <property type="component" value="Unassembled WGS sequence"/>
</dbReference>
<gene>
    <name evidence="1" type="ORF">F383_32536</name>
</gene>
<proteinExistence type="predicted"/>
<evidence type="ECO:0000313" key="1">
    <source>
        <dbReference type="EMBL" id="KHG25603.1"/>
    </source>
</evidence>